<feature type="compositionally biased region" description="Basic and acidic residues" evidence="5">
    <location>
        <begin position="67"/>
        <end position="82"/>
    </location>
</feature>
<dbReference type="Pfam" id="PF01439">
    <property type="entry name" value="Metallothio_2"/>
    <property type="match status" value="1"/>
</dbReference>
<sequence>MSCCGGNCGCGSGCKCGKGCGGCGMYPDVAENSRETIVSGVVPVKMYHEVSEMSSSGAENGGCNANEQHDVPPHKADPVTCY</sequence>
<evidence type="ECO:0000256" key="5">
    <source>
        <dbReference type="SAM" id="MobiDB-lite"/>
    </source>
</evidence>
<comment type="similarity">
    <text evidence="1 4">Belongs to the metallothionein superfamily. Type 15 family.</text>
</comment>
<dbReference type="InterPro" id="IPR000347">
    <property type="entry name" value="Metalthion_15p"/>
</dbReference>
<proteinExistence type="inferred from homology"/>
<dbReference type="AlphaFoldDB" id="A0A059AG93"/>
<gene>
    <name evidence="6" type="ORF">EUGRSUZ_J02054</name>
</gene>
<organism evidence="6">
    <name type="scientific">Eucalyptus grandis</name>
    <name type="common">Flooded gum</name>
    <dbReference type="NCBI Taxonomy" id="71139"/>
    <lineage>
        <taxon>Eukaryota</taxon>
        <taxon>Viridiplantae</taxon>
        <taxon>Streptophyta</taxon>
        <taxon>Embryophyta</taxon>
        <taxon>Tracheophyta</taxon>
        <taxon>Spermatophyta</taxon>
        <taxon>Magnoliopsida</taxon>
        <taxon>eudicotyledons</taxon>
        <taxon>Gunneridae</taxon>
        <taxon>Pentapetalae</taxon>
        <taxon>rosids</taxon>
        <taxon>malvids</taxon>
        <taxon>Myrtales</taxon>
        <taxon>Myrtaceae</taxon>
        <taxon>Myrtoideae</taxon>
        <taxon>Eucalypteae</taxon>
        <taxon>Eucalyptus</taxon>
    </lineage>
</organism>
<accession>A0A059AG93</accession>
<evidence type="ECO:0000256" key="1">
    <source>
        <dbReference type="ARBA" id="ARBA00005802"/>
    </source>
</evidence>
<name>A0A059AG93_EUCGR</name>
<dbReference type="eggNOG" id="KOG4738">
    <property type="taxonomic scope" value="Eukaryota"/>
</dbReference>
<keyword evidence="2 4" id="KW-0479">Metal-binding</keyword>
<dbReference type="OMA" id="YHEVSEM"/>
<protein>
    <recommendedName>
        <fullName evidence="4">Metallothionein-like protein</fullName>
    </recommendedName>
</protein>
<dbReference type="EMBL" id="KK198762">
    <property type="protein sequence ID" value="KCW52686.1"/>
    <property type="molecule type" value="Genomic_DNA"/>
</dbReference>
<dbReference type="STRING" id="71139.A0A059AG93"/>
<evidence type="ECO:0000256" key="4">
    <source>
        <dbReference type="RuleBase" id="RU369052"/>
    </source>
</evidence>
<evidence type="ECO:0000313" key="6">
    <source>
        <dbReference type="EMBL" id="KCW52686.1"/>
    </source>
</evidence>
<dbReference type="Gramene" id="KCW52686">
    <property type="protein sequence ID" value="KCW52686"/>
    <property type="gene ID" value="EUGRSUZ_J02054"/>
</dbReference>
<keyword evidence="3 4" id="KW-0480">Metal-thiolate cluster</keyword>
<dbReference type="GO" id="GO:0046872">
    <property type="term" value="F:metal ion binding"/>
    <property type="evidence" value="ECO:0007669"/>
    <property type="project" value="UniProtKB-UniRule"/>
</dbReference>
<feature type="compositionally biased region" description="Polar residues" evidence="5">
    <location>
        <begin position="54"/>
        <end position="66"/>
    </location>
</feature>
<comment type="function">
    <text evidence="4">Metallothioneins have a high content of cysteine residues that bind various heavy metals.</text>
</comment>
<feature type="region of interest" description="Disordered" evidence="5">
    <location>
        <begin position="54"/>
        <end position="82"/>
    </location>
</feature>
<dbReference type="InParanoid" id="A0A059AG93"/>
<reference evidence="6" key="1">
    <citation type="submission" date="2013-07" db="EMBL/GenBank/DDBJ databases">
        <title>The genome of Eucalyptus grandis.</title>
        <authorList>
            <person name="Schmutz J."/>
            <person name="Hayes R."/>
            <person name="Myburg A."/>
            <person name="Tuskan G."/>
            <person name="Grattapaglia D."/>
            <person name="Rokhsar D.S."/>
        </authorList>
    </citation>
    <scope>NUCLEOTIDE SEQUENCE</scope>
    <source>
        <tissue evidence="6">Leaf extractions</tissue>
    </source>
</reference>
<dbReference type="PANTHER" id="PTHR33543">
    <property type="entry name" value="METALLOTHIONEIN-LIKE PROTEIN 2A"/>
    <property type="match status" value="1"/>
</dbReference>
<dbReference type="PANTHER" id="PTHR33543:SF33">
    <property type="entry name" value="METALLOTHIONEIN-LIKE PROTEIN 2B"/>
    <property type="match status" value="1"/>
</dbReference>
<evidence type="ECO:0000256" key="2">
    <source>
        <dbReference type="ARBA" id="ARBA00022723"/>
    </source>
</evidence>
<evidence type="ECO:0000256" key="3">
    <source>
        <dbReference type="ARBA" id="ARBA00022851"/>
    </source>
</evidence>